<gene>
    <name evidence="3" type="primary">Cnig_chr_III.g11100</name>
    <name evidence="3" type="ORF">B9Z55_011100</name>
</gene>
<proteinExistence type="predicted"/>
<dbReference type="InterPro" id="IPR053222">
    <property type="entry name" value="Zygotic_Embryogenesis-Asso"/>
</dbReference>
<dbReference type="InterPro" id="IPR001810">
    <property type="entry name" value="F-box_dom"/>
</dbReference>
<feature type="domain" description="F-box" evidence="2">
    <location>
        <begin position="5"/>
        <end position="54"/>
    </location>
</feature>
<evidence type="ECO:0000313" key="3">
    <source>
        <dbReference type="EMBL" id="PIC39399.1"/>
    </source>
</evidence>
<dbReference type="EMBL" id="PDUG01000003">
    <property type="protein sequence ID" value="PIC39399.1"/>
    <property type="molecule type" value="Genomic_DNA"/>
</dbReference>
<evidence type="ECO:0000259" key="2">
    <source>
        <dbReference type="PROSITE" id="PS50181"/>
    </source>
</evidence>
<feature type="compositionally biased region" description="Acidic residues" evidence="1">
    <location>
        <begin position="257"/>
        <end position="353"/>
    </location>
</feature>
<feature type="region of interest" description="Disordered" evidence="1">
    <location>
        <begin position="75"/>
        <end position="105"/>
    </location>
</feature>
<keyword evidence="4" id="KW-1185">Reference proteome</keyword>
<dbReference type="PROSITE" id="PS50181">
    <property type="entry name" value="FBOX"/>
    <property type="match status" value="1"/>
</dbReference>
<dbReference type="PANTHER" id="PTHR22899">
    <property type="entry name" value="CYCLIN-RELATED F-BOX FAMILY"/>
    <property type="match status" value="1"/>
</dbReference>
<feature type="compositionally biased region" description="Acidic residues" evidence="1">
    <location>
        <begin position="83"/>
        <end position="95"/>
    </location>
</feature>
<dbReference type="InterPro" id="IPR012885">
    <property type="entry name" value="F-box_Sdz-33"/>
</dbReference>
<sequence length="400" mass="46701">MTYHRFPIQRLPDELCLEVLKTLNYYEMIAYSFVSKKAHSMIKSLRVETLSTSVELKKSLEIRWTTRDYGSTSFNLKSLQNDGDSDSDEEPETEEIPQTNKTEEEEINTIKDLPGRVEHIGIVNLKELYIQSGQNLNFDDLLTLNVEILKIDDANQISLRDLNRFFKLWMKGSFPNLKEFLITKRTGVFPDWNILLKGLRAEEPDAFKIVHTRKAPQVQVVGPEEEPEEEPKEDSEDEIEESEDVQEEEEKDKSDAQEEEESDKMEESEEVIEESEAEPEEESEGAQEVDEVEEEPEEDKMEESHEDEQEEDEEARGEESEPESDSEDEQEELEDEEEEEDEVEWVEQPEEEPPGPTSMNVKIRNCHGVCADIQLQYISGMICYVRFFIRDPNETYAIWY</sequence>
<comment type="caution">
    <text evidence="3">The sequence shown here is derived from an EMBL/GenBank/DDBJ whole genome shotgun (WGS) entry which is preliminary data.</text>
</comment>
<dbReference type="Pfam" id="PF00646">
    <property type="entry name" value="F-box"/>
    <property type="match status" value="1"/>
</dbReference>
<feature type="region of interest" description="Disordered" evidence="1">
    <location>
        <begin position="215"/>
        <end position="358"/>
    </location>
</feature>
<organism evidence="3 4">
    <name type="scientific">Caenorhabditis nigoni</name>
    <dbReference type="NCBI Taxonomy" id="1611254"/>
    <lineage>
        <taxon>Eukaryota</taxon>
        <taxon>Metazoa</taxon>
        <taxon>Ecdysozoa</taxon>
        <taxon>Nematoda</taxon>
        <taxon>Chromadorea</taxon>
        <taxon>Rhabditida</taxon>
        <taxon>Rhabditina</taxon>
        <taxon>Rhabditomorpha</taxon>
        <taxon>Rhabditoidea</taxon>
        <taxon>Rhabditidae</taxon>
        <taxon>Peloderinae</taxon>
        <taxon>Caenorhabditis</taxon>
    </lineage>
</organism>
<dbReference type="SUPFAM" id="SSF81383">
    <property type="entry name" value="F-box domain"/>
    <property type="match status" value="1"/>
</dbReference>
<dbReference type="AlphaFoldDB" id="A0A2G5UIR6"/>
<protein>
    <recommendedName>
        <fullName evidence="2">F-box domain-containing protein</fullName>
    </recommendedName>
</protein>
<dbReference type="PANTHER" id="PTHR22899:SF0">
    <property type="entry name" value="F-BOX ASSOCIATED DOMAIN-CONTAINING PROTEIN-RELATED"/>
    <property type="match status" value="1"/>
</dbReference>
<dbReference type="InterPro" id="IPR036047">
    <property type="entry name" value="F-box-like_dom_sf"/>
</dbReference>
<name>A0A2G5UIR6_9PELO</name>
<reference evidence="4" key="1">
    <citation type="submission" date="2017-10" db="EMBL/GenBank/DDBJ databases">
        <title>Rapid genome shrinkage in a self-fertile nematode reveals novel sperm competition proteins.</title>
        <authorList>
            <person name="Yin D."/>
            <person name="Schwarz E.M."/>
            <person name="Thomas C.G."/>
            <person name="Felde R.L."/>
            <person name="Korf I.F."/>
            <person name="Cutter A.D."/>
            <person name="Schartner C.M."/>
            <person name="Ralston E.J."/>
            <person name="Meyer B.J."/>
            <person name="Haag E.S."/>
        </authorList>
    </citation>
    <scope>NUCLEOTIDE SEQUENCE [LARGE SCALE GENOMIC DNA]</scope>
    <source>
        <strain evidence="4">JU1422</strain>
    </source>
</reference>
<dbReference type="Pfam" id="PF07735">
    <property type="entry name" value="FBA_2"/>
    <property type="match status" value="1"/>
</dbReference>
<evidence type="ECO:0000256" key="1">
    <source>
        <dbReference type="SAM" id="MobiDB-lite"/>
    </source>
</evidence>
<accession>A0A2G5UIR6</accession>
<evidence type="ECO:0000313" key="4">
    <source>
        <dbReference type="Proteomes" id="UP000230233"/>
    </source>
</evidence>
<feature type="compositionally biased region" description="Acidic residues" evidence="1">
    <location>
        <begin position="223"/>
        <end position="250"/>
    </location>
</feature>
<dbReference type="Proteomes" id="UP000230233">
    <property type="component" value="Chromosome III"/>
</dbReference>